<gene>
    <name evidence="2" type="ORF">BAZSYMA_ACONTIG00231_5</name>
    <name evidence="1" type="ORF">BAZSYMB_SCAFFOLD00025_5</name>
</gene>
<dbReference type="EMBL" id="CVUD02000059">
    <property type="protein sequence ID" value="SEH63864.1"/>
    <property type="molecule type" value="Genomic_DNA"/>
</dbReference>
<evidence type="ECO:0000313" key="2">
    <source>
        <dbReference type="EMBL" id="SEI01958.1"/>
    </source>
</evidence>
<sequence>MKAHGFFKGLSLSVKRISKCHPWHEGGFDPVPKK</sequence>
<reference evidence="2" key="1">
    <citation type="submission" date="2016-06" db="EMBL/GenBank/DDBJ databases">
        <authorList>
            <person name="Olsen C.W."/>
            <person name="Carey S."/>
            <person name="Hinshaw L."/>
            <person name="Karasin A.I."/>
        </authorList>
    </citation>
    <scope>NUCLEOTIDE SEQUENCE [LARGE SCALE GENOMIC DNA]</scope>
    <source>
        <strain evidence="2">BazSymA</strain>
        <strain evidence="1">BazSymB</strain>
    </source>
</reference>
<dbReference type="Proteomes" id="UP000198988">
    <property type="component" value="Unassembled WGS sequence"/>
</dbReference>
<evidence type="ECO:0000313" key="3">
    <source>
        <dbReference type="Proteomes" id="UP000198559"/>
    </source>
</evidence>
<protein>
    <submittedName>
        <fullName evidence="2">Protein containing DUF37</fullName>
    </submittedName>
</protein>
<evidence type="ECO:0000313" key="4">
    <source>
        <dbReference type="Proteomes" id="UP000198988"/>
    </source>
</evidence>
<dbReference type="SMART" id="SM01234">
    <property type="entry name" value="Haemolytic"/>
    <property type="match status" value="1"/>
</dbReference>
<dbReference type="Proteomes" id="UP000198559">
    <property type="component" value="Unassembled WGS sequence"/>
</dbReference>
<proteinExistence type="predicted"/>
<dbReference type="STRING" id="235205.BAZSYMB_SCAFFOLD00025_5"/>
<evidence type="ECO:0000313" key="1">
    <source>
        <dbReference type="EMBL" id="SEH63864.1"/>
    </source>
</evidence>
<dbReference type="InterPro" id="IPR002696">
    <property type="entry name" value="Membr_insert_effic_factor_YidD"/>
</dbReference>
<dbReference type="Pfam" id="PF01809">
    <property type="entry name" value="YidD"/>
    <property type="match status" value="1"/>
</dbReference>
<dbReference type="EMBL" id="CDSC02000448">
    <property type="protein sequence ID" value="SEI01958.1"/>
    <property type="molecule type" value="Genomic_DNA"/>
</dbReference>
<organism evidence="2 4">
    <name type="scientific">Bathymodiolus azoricus thioautotrophic gill symbiont</name>
    <dbReference type="NCBI Taxonomy" id="235205"/>
    <lineage>
        <taxon>Bacteria</taxon>
        <taxon>Pseudomonadati</taxon>
        <taxon>Pseudomonadota</taxon>
        <taxon>Gammaproteobacteria</taxon>
        <taxon>sulfur-oxidizing symbionts</taxon>
    </lineage>
</organism>
<name>A0A1H6MJV7_9GAMM</name>
<reference evidence="3 4" key="2">
    <citation type="submission" date="2016-06" db="EMBL/GenBank/DDBJ databases">
        <authorList>
            <person name="Petersen J."/>
            <person name="Sayavedra L."/>
        </authorList>
    </citation>
    <scope>NUCLEOTIDE SEQUENCE [LARGE SCALE GENOMIC DNA]</scope>
    <source>
        <strain evidence="4">BazSymA</strain>
        <strain evidence="3">BazSymB</strain>
    </source>
</reference>
<accession>A0A1H6MJV7</accession>
<dbReference type="AlphaFoldDB" id="A0A1H6MJV7"/>